<accession>A0ACC0VPM6</accession>
<protein>
    <submittedName>
        <fullName evidence="1">Uncharacterized protein</fullName>
    </submittedName>
</protein>
<comment type="caution">
    <text evidence="1">The sequence shown here is derived from an EMBL/GenBank/DDBJ whole genome shotgun (WGS) entry which is preliminary data.</text>
</comment>
<organism evidence="1 2">
    <name type="scientific">Peronosclerospora sorghi</name>
    <dbReference type="NCBI Taxonomy" id="230839"/>
    <lineage>
        <taxon>Eukaryota</taxon>
        <taxon>Sar</taxon>
        <taxon>Stramenopiles</taxon>
        <taxon>Oomycota</taxon>
        <taxon>Peronosporomycetes</taxon>
        <taxon>Peronosporales</taxon>
        <taxon>Peronosporaceae</taxon>
        <taxon>Peronosclerospora</taxon>
    </lineage>
</organism>
<name>A0ACC0VPM6_9STRA</name>
<sequence>MAAANAIAMTQQLNQKLPHLNPAKHQQQQQQHTQQVVHTHPLNISCNPGTNCFPLSSEFSTLSSHVGSQAASTVSESGHVTIAPKPLKPATHTASSFRSVPLDPERE</sequence>
<proteinExistence type="predicted"/>
<reference evidence="1 2" key="1">
    <citation type="journal article" date="2022" name="bioRxiv">
        <title>The genome of the oomycete Peronosclerospora sorghi, a cosmopolitan pathogen of maize and sorghum, is inflated with dispersed pseudogenes.</title>
        <authorList>
            <person name="Fletcher K."/>
            <person name="Martin F."/>
            <person name="Isakeit T."/>
            <person name="Cavanaugh K."/>
            <person name="Magill C."/>
            <person name="Michelmore R."/>
        </authorList>
    </citation>
    <scope>NUCLEOTIDE SEQUENCE [LARGE SCALE GENOMIC DNA]</scope>
    <source>
        <strain evidence="1">P6</strain>
    </source>
</reference>
<dbReference type="EMBL" id="CM047587">
    <property type="protein sequence ID" value="KAI9908267.1"/>
    <property type="molecule type" value="Genomic_DNA"/>
</dbReference>
<evidence type="ECO:0000313" key="1">
    <source>
        <dbReference type="EMBL" id="KAI9908267.1"/>
    </source>
</evidence>
<gene>
    <name evidence="1" type="ORF">PsorP6_002804</name>
</gene>
<evidence type="ECO:0000313" key="2">
    <source>
        <dbReference type="Proteomes" id="UP001163321"/>
    </source>
</evidence>
<dbReference type="Proteomes" id="UP001163321">
    <property type="component" value="Chromosome 8"/>
</dbReference>
<keyword evidence="2" id="KW-1185">Reference proteome</keyword>